<feature type="signal peptide" evidence="7">
    <location>
        <begin position="1"/>
        <end position="28"/>
    </location>
</feature>
<dbReference type="PANTHER" id="PTHR38776">
    <property type="entry name" value="MLTA-INTERACTING PROTEIN-RELATED"/>
    <property type="match status" value="1"/>
</dbReference>
<protein>
    <submittedName>
        <fullName evidence="8">MipA/OmpV family protein</fullName>
    </submittedName>
</protein>
<keyword evidence="5" id="KW-0998">Cell outer membrane</keyword>
<evidence type="ECO:0000256" key="4">
    <source>
        <dbReference type="ARBA" id="ARBA00023136"/>
    </source>
</evidence>
<dbReference type="Proteomes" id="UP000238949">
    <property type="component" value="Unassembled WGS sequence"/>
</dbReference>
<evidence type="ECO:0000256" key="7">
    <source>
        <dbReference type="SAM" id="SignalP"/>
    </source>
</evidence>
<evidence type="ECO:0000313" key="9">
    <source>
        <dbReference type="Proteomes" id="UP000238949"/>
    </source>
</evidence>
<evidence type="ECO:0000256" key="2">
    <source>
        <dbReference type="ARBA" id="ARBA00005722"/>
    </source>
</evidence>
<evidence type="ECO:0000256" key="1">
    <source>
        <dbReference type="ARBA" id="ARBA00004442"/>
    </source>
</evidence>
<keyword evidence="9" id="KW-1185">Reference proteome</keyword>
<dbReference type="GO" id="GO:0009252">
    <property type="term" value="P:peptidoglycan biosynthetic process"/>
    <property type="evidence" value="ECO:0007669"/>
    <property type="project" value="TreeGrafter"/>
</dbReference>
<dbReference type="InterPro" id="IPR010583">
    <property type="entry name" value="MipA"/>
</dbReference>
<dbReference type="EMBL" id="PVNP01000146">
    <property type="protein sequence ID" value="PRO73090.1"/>
    <property type="molecule type" value="Genomic_DNA"/>
</dbReference>
<proteinExistence type="inferred from homology"/>
<feature type="chain" id="PRO_5015635991" evidence="7">
    <location>
        <begin position="29"/>
        <end position="299"/>
    </location>
</feature>
<evidence type="ECO:0000313" key="8">
    <source>
        <dbReference type="EMBL" id="PRO73090.1"/>
    </source>
</evidence>
<dbReference type="Pfam" id="PF06629">
    <property type="entry name" value="MipA"/>
    <property type="match status" value="1"/>
</dbReference>
<comment type="subcellular location">
    <subcellularLocation>
        <location evidence="1">Cell outer membrane</location>
    </subcellularLocation>
</comment>
<feature type="region of interest" description="Disordered" evidence="6">
    <location>
        <begin position="130"/>
        <end position="150"/>
    </location>
</feature>
<evidence type="ECO:0000256" key="6">
    <source>
        <dbReference type="SAM" id="MobiDB-lite"/>
    </source>
</evidence>
<dbReference type="AlphaFoldDB" id="A0A2S9V9F0"/>
<accession>A0A2S9V9F0</accession>
<evidence type="ECO:0000256" key="3">
    <source>
        <dbReference type="ARBA" id="ARBA00022729"/>
    </source>
</evidence>
<comment type="caution">
    <text evidence="8">The sequence shown here is derived from an EMBL/GenBank/DDBJ whole genome shotgun (WGS) entry which is preliminary data.</text>
</comment>
<name>A0A2S9V9F0_9ALTE</name>
<dbReference type="OrthoDB" id="5731040at2"/>
<organism evidence="8 9">
    <name type="scientific">Alteromonas alba</name>
    <dbReference type="NCBI Taxonomy" id="2079529"/>
    <lineage>
        <taxon>Bacteria</taxon>
        <taxon>Pseudomonadati</taxon>
        <taxon>Pseudomonadota</taxon>
        <taxon>Gammaproteobacteria</taxon>
        <taxon>Alteromonadales</taxon>
        <taxon>Alteromonadaceae</taxon>
        <taxon>Alteromonas/Salinimonas group</taxon>
        <taxon>Alteromonas</taxon>
    </lineage>
</organism>
<keyword evidence="4" id="KW-0472">Membrane</keyword>
<sequence>MTCRSYGVRIPLLCCLLLWLSGHGIAWACESDDACIAPNSWKLGIAVGIGARTNPLVDGDPIPLVVLPDVAWYGENAYFDNGEVGYQWLLRSDVTTELFVRANRERSYFAFWHPANIVLSVNTSAADVIGSPLQPGDSDGESPAPRDSISINDISSRKWTADAGFRVNWNGSDSLLSAAVAGDPLGVHQGYYAQLKYQYRWQWDDWRFAANASVTYKSEKLIDYYYGIDGEDTANSSLWYAADHALQTSVGLLLNKSLSKHWRWVGRVQLSTLGSGMTDSPLVSKDYVASGFIGFGYQF</sequence>
<reference evidence="9" key="1">
    <citation type="journal article" date="2020" name="Int. J. Syst. Evol. Microbiol.">
        <title>Alteromonas alba sp. nov., a marine bacterium isolated from the seawater of the West Pacific Ocean.</title>
        <authorList>
            <person name="Sun C."/>
            <person name="Wu Y.-H."/>
            <person name="Xamxidin M."/>
            <person name="Cheng H."/>
            <person name="Xu X.-W."/>
        </authorList>
    </citation>
    <scope>NUCLEOTIDE SEQUENCE [LARGE SCALE GENOMIC DNA]</scope>
    <source>
        <strain evidence="9">190</strain>
    </source>
</reference>
<gene>
    <name evidence="8" type="ORF">C6Y40_13370</name>
</gene>
<keyword evidence="3 7" id="KW-0732">Signal</keyword>
<dbReference type="GO" id="GO:0009279">
    <property type="term" value="C:cell outer membrane"/>
    <property type="evidence" value="ECO:0007669"/>
    <property type="project" value="UniProtKB-SubCell"/>
</dbReference>
<dbReference type="PANTHER" id="PTHR38776:SF1">
    <property type="entry name" value="MLTA-INTERACTING PROTEIN-RELATED"/>
    <property type="match status" value="1"/>
</dbReference>
<evidence type="ECO:0000256" key="5">
    <source>
        <dbReference type="ARBA" id="ARBA00023237"/>
    </source>
</evidence>
<comment type="similarity">
    <text evidence="2">Belongs to the MipA/OmpV family.</text>
</comment>